<protein>
    <submittedName>
        <fullName evidence="2">Uncharacterized protein</fullName>
    </submittedName>
</protein>
<feature type="compositionally biased region" description="Basic residues" evidence="1">
    <location>
        <begin position="120"/>
        <end position="133"/>
    </location>
</feature>
<dbReference type="AlphaFoldDB" id="A0A8T0SJ56"/>
<feature type="region of interest" description="Disordered" evidence="1">
    <location>
        <begin position="1"/>
        <end position="23"/>
    </location>
</feature>
<proteinExistence type="predicted"/>
<feature type="region of interest" description="Disordered" evidence="1">
    <location>
        <begin position="198"/>
        <end position="226"/>
    </location>
</feature>
<gene>
    <name evidence="2" type="ORF">PVAP13_5KG217200</name>
</gene>
<reference evidence="2" key="1">
    <citation type="submission" date="2020-05" db="EMBL/GenBank/DDBJ databases">
        <title>WGS assembly of Panicum virgatum.</title>
        <authorList>
            <person name="Lovell J.T."/>
            <person name="Jenkins J."/>
            <person name="Shu S."/>
            <person name="Juenger T.E."/>
            <person name="Schmutz J."/>
        </authorList>
    </citation>
    <scope>NUCLEOTIDE SEQUENCE</scope>
    <source>
        <strain evidence="2">AP13</strain>
    </source>
</reference>
<evidence type="ECO:0000256" key="1">
    <source>
        <dbReference type="SAM" id="MobiDB-lite"/>
    </source>
</evidence>
<sequence length="260" mass="28376">MVARPCIRPISSRQESRNARPNPILLPLHRTQPPPPHLHATVALPKLCRCHRPPQSPHLSCGGRRKVPPPVSEEGAGPCFSTASSDEASASPPNAGAFAGLLLPVEQVAVPHPARLPVTSRRRHHSHHRRCSRQRPLLLPPSGGRSTADLTQPGHHRPHPEIWRVAAPSSELDAMVRSRCGLAGGSVGSVVGCHRHRRPRAMQPCRRPRDARHRHGSSPSPSPHGRVTRVVVLVLEPGSPDPHRETSMCNGRNRYNAQCL</sequence>
<keyword evidence="3" id="KW-1185">Reference proteome</keyword>
<dbReference type="Proteomes" id="UP000823388">
    <property type="component" value="Chromosome 5K"/>
</dbReference>
<organism evidence="2 3">
    <name type="scientific">Panicum virgatum</name>
    <name type="common">Blackwell switchgrass</name>
    <dbReference type="NCBI Taxonomy" id="38727"/>
    <lineage>
        <taxon>Eukaryota</taxon>
        <taxon>Viridiplantae</taxon>
        <taxon>Streptophyta</taxon>
        <taxon>Embryophyta</taxon>
        <taxon>Tracheophyta</taxon>
        <taxon>Spermatophyta</taxon>
        <taxon>Magnoliopsida</taxon>
        <taxon>Liliopsida</taxon>
        <taxon>Poales</taxon>
        <taxon>Poaceae</taxon>
        <taxon>PACMAD clade</taxon>
        <taxon>Panicoideae</taxon>
        <taxon>Panicodae</taxon>
        <taxon>Paniceae</taxon>
        <taxon>Panicinae</taxon>
        <taxon>Panicum</taxon>
        <taxon>Panicum sect. Hiantes</taxon>
    </lineage>
</organism>
<name>A0A8T0SJ56_PANVG</name>
<feature type="region of interest" description="Disordered" evidence="1">
    <location>
        <begin position="54"/>
        <end position="92"/>
    </location>
</feature>
<comment type="caution">
    <text evidence="2">The sequence shown here is derived from an EMBL/GenBank/DDBJ whole genome shotgun (WGS) entry which is preliminary data.</text>
</comment>
<dbReference type="EMBL" id="CM029045">
    <property type="protein sequence ID" value="KAG2597003.1"/>
    <property type="molecule type" value="Genomic_DNA"/>
</dbReference>
<feature type="region of interest" description="Disordered" evidence="1">
    <location>
        <begin position="119"/>
        <end position="159"/>
    </location>
</feature>
<evidence type="ECO:0000313" key="2">
    <source>
        <dbReference type="EMBL" id="KAG2597003.1"/>
    </source>
</evidence>
<accession>A0A8T0SJ56</accession>
<feature type="compositionally biased region" description="Polar residues" evidence="1">
    <location>
        <begin position="81"/>
        <end position="92"/>
    </location>
</feature>
<evidence type="ECO:0000313" key="3">
    <source>
        <dbReference type="Proteomes" id="UP000823388"/>
    </source>
</evidence>